<keyword evidence="2" id="KW-1185">Reference proteome</keyword>
<accession>A0A895YIN2</accession>
<name>A0A895YIN2_9ACTN</name>
<dbReference type="SUPFAM" id="SSF55961">
    <property type="entry name" value="Bet v1-like"/>
    <property type="match status" value="1"/>
</dbReference>
<evidence type="ECO:0000313" key="2">
    <source>
        <dbReference type="Proteomes" id="UP000662857"/>
    </source>
</evidence>
<proteinExistence type="predicted"/>
<dbReference type="Gene3D" id="3.30.530.20">
    <property type="match status" value="1"/>
</dbReference>
<sequence>MSLEPHPDRVEREIVIDAPQWRVWELVSQPGWWINDGEVVPHRFEADGPGRTLVHDPVHGTFAVATIDARPPAYAAFRWHCGPTPASRVGPLTTATSTLVEFFLAPVDSASVTLRVVESGFASLAESARQRRQLLEENTTGWQEELAAAARHLTRAPR</sequence>
<dbReference type="AlphaFoldDB" id="A0A895YIN2"/>
<evidence type="ECO:0000313" key="1">
    <source>
        <dbReference type="EMBL" id="QSB15389.1"/>
    </source>
</evidence>
<dbReference type="InterPro" id="IPR023393">
    <property type="entry name" value="START-like_dom_sf"/>
</dbReference>
<dbReference type="KEGG" id="nhy:JQS43_03240"/>
<organism evidence="1 2">
    <name type="scientific">Natronosporangium hydrolyticum</name>
    <dbReference type="NCBI Taxonomy" id="2811111"/>
    <lineage>
        <taxon>Bacteria</taxon>
        <taxon>Bacillati</taxon>
        <taxon>Actinomycetota</taxon>
        <taxon>Actinomycetes</taxon>
        <taxon>Micromonosporales</taxon>
        <taxon>Micromonosporaceae</taxon>
        <taxon>Natronosporangium</taxon>
    </lineage>
</organism>
<reference evidence="1" key="1">
    <citation type="submission" date="2021-02" db="EMBL/GenBank/DDBJ databases">
        <title>Natrosporangium hydrolyticum gen. nov., sp. nov, a haloalkaliphilic actinobacterium from a soda solonchak soil.</title>
        <authorList>
            <person name="Sorokin D.Y."/>
            <person name="Khijniak T.V."/>
            <person name="Zakharycheva A.P."/>
            <person name="Boueva O.V."/>
            <person name="Ariskina E.V."/>
            <person name="Hahnke R.L."/>
            <person name="Bunk B."/>
            <person name="Sproer C."/>
            <person name="Schumann P."/>
            <person name="Evtushenko L.I."/>
            <person name="Kublanov I.V."/>
        </authorList>
    </citation>
    <scope>NUCLEOTIDE SEQUENCE</scope>
    <source>
        <strain evidence="1">DSM 106523</strain>
    </source>
</reference>
<gene>
    <name evidence="1" type="ORF">JQS43_03240</name>
</gene>
<dbReference type="EMBL" id="CP070499">
    <property type="protein sequence ID" value="QSB15389.1"/>
    <property type="molecule type" value="Genomic_DNA"/>
</dbReference>
<protein>
    <submittedName>
        <fullName evidence="1">Polyketide cyclase</fullName>
    </submittedName>
</protein>
<dbReference type="Proteomes" id="UP000662857">
    <property type="component" value="Chromosome"/>
</dbReference>
<dbReference type="RefSeq" id="WP_239677570.1">
    <property type="nucleotide sequence ID" value="NZ_CP070499.1"/>
</dbReference>